<feature type="domain" description="ERV/ALR sulfhydryl oxidase" evidence="8">
    <location>
        <begin position="320"/>
        <end position="361"/>
    </location>
</feature>
<dbReference type="InterPro" id="IPR036774">
    <property type="entry name" value="ERV/ALR_sulphydryl_oxid_sf"/>
</dbReference>
<dbReference type="GO" id="GO:0016971">
    <property type="term" value="F:flavin-dependent sulfhydryl oxidase activity"/>
    <property type="evidence" value="ECO:0007669"/>
    <property type="project" value="InterPro"/>
</dbReference>
<dbReference type="GO" id="GO:0006457">
    <property type="term" value="P:protein folding"/>
    <property type="evidence" value="ECO:0007669"/>
    <property type="project" value="TreeGrafter"/>
</dbReference>
<dbReference type="PANTHER" id="PTHR22897">
    <property type="entry name" value="QUIESCIN Q6-RELATED SULFHYDRYL OXIDASE"/>
    <property type="match status" value="1"/>
</dbReference>
<dbReference type="Gene3D" id="1.20.120.310">
    <property type="entry name" value="ERV/ALR sulfhydryl oxidase domain"/>
    <property type="match status" value="1"/>
</dbReference>
<evidence type="ECO:0000313" key="9">
    <source>
        <dbReference type="EMBL" id="GCB67250.1"/>
    </source>
</evidence>
<dbReference type="Gene3D" id="3.40.30.10">
    <property type="entry name" value="Glutaredoxin"/>
    <property type="match status" value="2"/>
</dbReference>
<gene>
    <name evidence="9" type="ORF">scyTo_0015102</name>
</gene>
<evidence type="ECO:0000256" key="1">
    <source>
        <dbReference type="ARBA" id="ARBA00001974"/>
    </source>
</evidence>
<evidence type="ECO:0000256" key="7">
    <source>
        <dbReference type="RuleBase" id="RU371123"/>
    </source>
</evidence>
<accession>A0A401P2B9</accession>
<evidence type="ECO:0000256" key="3">
    <source>
        <dbReference type="ARBA" id="ARBA00022729"/>
    </source>
</evidence>
<dbReference type="EC" id="1.8.3.2" evidence="7"/>
<dbReference type="Pfam" id="PF18371">
    <property type="entry name" value="FAD_SOX"/>
    <property type="match status" value="1"/>
</dbReference>
<proteinExistence type="inferred from homology"/>
<dbReference type="InterPro" id="IPR042568">
    <property type="entry name" value="QSOX_FAD-bd_sf"/>
</dbReference>
<dbReference type="PANTHER" id="PTHR22897:SF6">
    <property type="entry name" value="SULFHYDRYL OXIDASE 1"/>
    <property type="match status" value="1"/>
</dbReference>
<dbReference type="InterPro" id="IPR040986">
    <property type="entry name" value="QSOX_FAD-bd_dom"/>
</dbReference>
<dbReference type="Gene3D" id="1.20.120.1960">
    <property type="entry name" value="QSOX sulfhydryl oxidase domain"/>
    <property type="match status" value="1"/>
</dbReference>
<comment type="similarity">
    <text evidence="7">Belongs to the quiescin-sulfhydryl oxidase (QSOX) family.</text>
</comment>
<dbReference type="InterPro" id="IPR017905">
    <property type="entry name" value="ERV/ALR_sulphydryl_oxidase"/>
</dbReference>
<keyword evidence="3" id="KW-0732">Signal</keyword>
<organism evidence="9 10">
    <name type="scientific">Scyliorhinus torazame</name>
    <name type="common">Cloudy catshark</name>
    <name type="synonym">Catulus torazame</name>
    <dbReference type="NCBI Taxonomy" id="75743"/>
    <lineage>
        <taxon>Eukaryota</taxon>
        <taxon>Metazoa</taxon>
        <taxon>Chordata</taxon>
        <taxon>Craniata</taxon>
        <taxon>Vertebrata</taxon>
        <taxon>Chondrichthyes</taxon>
        <taxon>Elasmobranchii</taxon>
        <taxon>Galeomorphii</taxon>
        <taxon>Galeoidea</taxon>
        <taxon>Carcharhiniformes</taxon>
        <taxon>Scyliorhinidae</taxon>
        <taxon>Scyliorhinus</taxon>
    </lineage>
</organism>
<evidence type="ECO:0000313" key="10">
    <source>
        <dbReference type="Proteomes" id="UP000288216"/>
    </source>
</evidence>
<comment type="catalytic activity">
    <reaction evidence="7">
        <text>2 R'C(R)SH + O2 = R'C(R)S-S(R)CR' + H2O2</text>
        <dbReference type="Rhea" id="RHEA:17357"/>
        <dbReference type="ChEBI" id="CHEBI:15379"/>
        <dbReference type="ChEBI" id="CHEBI:16240"/>
        <dbReference type="ChEBI" id="CHEBI:16520"/>
        <dbReference type="ChEBI" id="CHEBI:17412"/>
        <dbReference type="EC" id="1.8.3.2"/>
    </reaction>
</comment>
<comment type="cofactor">
    <cofactor evidence="1 7">
        <name>FAD</name>
        <dbReference type="ChEBI" id="CHEBI:57692"/>
    </cofactor>
</comment>
<evidence type="ECO:0000256" key="5">
    <source>
        <dbReference type="ARBA" id="ARBA00023002"/>
    </source>
</evidence>
<dbReference type="InterPro" id="IPR039798">
    <property type="entry name" value="Sulfhydryl_oxidase"/>
</dbReference>
<reference evidence="9 10" key="1">
    <citation type="journal article" date="2018" name="Nat. Ecol. Evol.">
        <title>Shark genomes provide insights into elasmobranch evolution and the origin of vertebrates.</title>
        <authorList>
            <person name="Hara Y"/>
            <person name="Yamaguchi K"/>
            <person name="Onimaru K"/>
            <person name="Kadota M"/>
            <person name="Koyanagi M"/>
            <person name="Keeley SD"/>
            <person name="Tatsumi K"/>
            <person name="Tanaka K"/>
            <person name="Motone F"/>
            <person name="Kageyama Y"/>
            <person name="Nozu R"/>
            <person name="Adachi N"/>
            <person name="Nishimura O"/>
            <person name="Nakagawa R"/>
            <person name="Tanegashima C"/>
            <person name="Kiyatake I"/>
            <person name="Matsumoto R"/>
            <person name="Murakumo K"/>
            <person name="Nishida K"/>
            <person name="Terakita A"/>
            <person name="Kuratani S"/>
            <person name="Sato K"/>
            <person name="Hyodo S Kuraku.S."/>
        </authorList>
    </citation>
    <scope>NUCLEOTIDE SEQUENCE [LARGE SCALE GENOMIC DNA]</scope>
</reference>
<dbReference type="AlphaFoldDB" id="A0A401P2B9"/>
<keyword evidence="10" id="KW-1185">Reference proteome</keyword>
<dbReference type="STRING" id="75743.A0A401P2B9"/>
<keyword evidence="4 7" id="KW-0274">FAD</keyword>
<dbReference type="EMBL" id="BFAA01008396">
    <property type="protein sequence ID" value="GCB67250.1"/>
    <property type="molecule type" value="Genomic_DNA"/>
</dbReference>
<keyword evidence="5 7" id="KW-0560">Oxidoreductase</keyword>
<dbReference type="Proteomes" id="UP000288216">
    <property type="component" value="Unassembled WGS sequence"/>
</dbReference>
<dbReference type="OMA" id="ISRIRYK"/>
<evidence type="ECO:0000256" key="6">
    <source>
        <dbReference type="ARBA" id="ARBA00023157"/>
    </source>
</evidence>
<dbReference type="PROSITE" id="PS51324">
    <property type="entry name" value="ERV_ALR"/>
    <property type="match status" value="1"/>
</dbReference>
<dbReference type="SUPFAM" id="SSF69000">
    <property type="entry name" value="FAD-dependent thiol oxidase"/>
    <property type="match status" value="1"/>
</dbReference>
<comment type="caution">
    <text evidence="9">The sequence shown here is derived from an EMBL/GenBank/DDBJ whole genome shotgun (WGS) entry which is preliminary data.</text>
</comment>
<dbReference type="InterPro" id="IPR041269">
    <property type="entry name" value="QSOX_Trx1"/>
</dbReference>
<dbReference type="SUPFAM" id="SSF52833">
    <property type="entry name" value="Thioredoxin-like"/>
    <property type="match status" value="1"/>
</dbReference>
<protein>
    <recommendedName>
        <fullName evidence="7">Sulfhydryl oxidase</fullName>
        <ecNumber evidence="7">1.8.3.2</ecNumber>
    </recommendedName>
</protein>
<dbReference type="Pfam" id="PF18108">
    <property type="entry name" value="QSOX_Trx1"/>
    <property type="match status" value="1"/>
</dbReference>
<evidence type="ECO:0000259" key="8">
    <source>
        <dbReference type="PROSITE" id="PS51324"/>
    </source>
</evidence>
<dbReference type="OrthoDB" id="59470at2759"/>
<evidence type="ECO:0000256" key="2">
    <source>
        <dbReference type="ARBA" id="ARBA00022630"/>
    </source>
</evidence>
<dbReference type="FunFam" id="1.20.120.1960:FF:000001">
    <property type="entry name" value="Sulfhydryl oxidase"/>
    <property type="match status" value="1"/>
</dbReference>
<evidence type="ECO:0000256" key="4">
    <source>
        <dbReference type="ARBA" id="ARBA00022827"/>
    </source>
</evidence>
<dbReference type="GO" id="GO:0003756">
    <property type="term" value="F:protein disulfide isomerase activity"/>
    <property type="evidence" value="ECO:0007669"/>
    <property type="project" value="TreeGrafter"/>
</dbReference>
<keyword evidence="6" id="KW-1015">Disulfide bond</keyword>
<dbReference type="FunFam" id="3.40.30.10:FF:000080">
    <property type="entry name" value="Sulfhydryl oxidase"/>
    <property type="match status" value="1"/>
</dbReference>
<comment type="function">
    <text evidence="7">Catalyzes the oxidation of sulfhydryl groups in peptide and protein thiols to disulfides with the reduction of oxygen to hydrogen peroxide.</text>
</comment>
<sequence length="361" mass="40971">MFYVMSREWKPAVDLAAINCASLKNAKICRRFGVSSYPTVKVFKAFSKPFFNGENFDEDDSKTTVPRLRHAIINSLEEHGENVWPPACPPLEPTSLAEVQNFFAGNNVQYLALIVEQESSYLGREVILDMLQYENIAVRRVLSSEENLTKTLGVQEIPSCYLYFANNTQRKITVKMQTRSFYTYYLQQLPGVTRGAYRLTAPDLTPSTTAQPWRDFNSSKIYMADLESALYYSLNVEVQIQQELSGKTLTALKHFIGVLTKFFPGRPFVMKLLEIINSWLTEVDTTPISSSALADVLSNKKGRTGAFLPNGMNWVGCRGSRPQFRGYPCSVWTLFHLLTVQAANYNESMAQREKSKAFDIF</sequence>
<name>A0A401P2B9_SCYTO</name>
<dbReference type="InterPro" id="IPR036249">
    <property type="entry name" value="Thioredoxin-like_sf"/>
</dbReference>
<dbReference type="GO" id="GO:0005615">
    <property type="term" value="C:extracellular space"/>
    <property type="evidence" value="ECO:0007669"/>
    <property type="project" value="TreeGrafter"/>
</dbReference>
<dbReference type="GO" id="GO:0000139">
    <property type="term" value="C:Golgi membrane"/>
    <property type="evidence" value="ECO:0007669"/>
    <property type="project" value="TreeGrafter"/>
</dbReference>
<keyword evidence="2 7" id="KW-0285">Flavoprotein</keyword>